<keyword evidence="13" id="KW-0966">Cell projection</keyword>
<keyword evidence="9 16" id="KW-0472">Membrane</keyword>
<keyword evidence="12" id="KW-0325">Glycoprotein</keyword>
<evidence type="ECO:0000256" key="16">
    <source>
        <dbReference type="SAM" id="Phobius"/>
    </source>
</evidence>
<dbReference type="SUPFAM" id="SSF56436">
    <property type="entry name" value="C-type lectin-like"/>
    <property type="match status" value="1"/>
</dbReference>
<evidence type="ECO:0000256" key="8">
    <source>
        <dbReference type="ARBA" id="ARBA00022989"/>
    </source>
</evidence>
<name>A0A6I8Q511_XENTR</name>
<dbReference type="InterPro" id="IPR016187">
    <property type="entry name" value="CTDL_fold"/>
</dbReference>
<accession>A0A6I8Q511</accession>
<dbReference type="PANTHER" id="PTHR22803">
    <property type="entry name" value="MANNOSE, PHOSPHOLIPASE, LECTIN RECEPTOR RELATED"/>
    <property type="match status" value="1"/>
</dbReference>
<keyword evidence="8 16" id="KW-1133">Transmembrane helix</keyword>
<evidence type="ECO:0000256" key="4">
    <source>
        <dbReference type="ARBA" id="ARBA00022490"/>
    </source>
</evidence>
<dbReference type="GO" id="GO:0030175">
    <property type="term" value="C:filopodium"/>
    <property type="evidence" value="ECO:0007669"/>
    <property type="project" value="UniProtKB-SubCell"/>
</dbReference>
<evidence type="ECO:0000256" key="2">
    <source>
        <dbReference type="ARBA" id="ARBA00004486"/>
    </source>
</evidence>
<dbReference type="Gene3D" id="3.10.100.10">
    <property type="entry name" value="Mannose-Binding Protein A, subunit A"/>
    <property type="match status" value="1"/>
</dbReference>
<evidence type="ECO:0000256" key="10">
    <source>
        <dbReference type="ARBA" id="ARBA00023157"/>
    </source>
</evidence>
<evidence type="ECO:0000256" key="5">
    <source>
        <dbReference type="ARBA" id="ARBA00022692"/>
    </source>
</evidence>
<keyword evidence="11" id="KW-0675">Receptor</keyword>
<dbReference type="AlphaFoldDB" id="A0A6I8Q511"/>
<evidence type="ECO:0000256" key="7">
    <source>
        <dbReference type="ARBA" id="ARBA00022734"/>
    </source>
</evidence>
<evidence type="ECO:0000259" key="18">
    <source>
        <dbReference type="PROSITE" id="PS50041"/>
    </source>
</evidence>
<dbReference type="SMART" id="SM00034">
    <property type="entry name" value="CLECT"/>
    <property type="match status" value="1"/>
</dbReference>
<feature type="signal peptide" evidence="17">
    <location>
        <begin position="1"/>
        <end position="18"/>
    </location>
</feature>
<evidence type="ECO:0000256" key="14">
    <source>
        <dbReference type="ARBA" id="ARBA00037495"/>
    </source>
</evidence>
<keyword evidence="6 17" id="KW-0732">Signal</keyword>
<dbReference type="FunCoup" id="A0A6I8Q511">
    <property type="interactions" value="132"/>
</dbReference>
<organism evidence="19">
    <name type="scientific">Xenopus tropicalis</name>
    <name type="common">Western clawed frog</name>
    <name type="synonym">Silurana tropicalis</name>
    <dbReference type="NCBI Taxonomy" id="8364"/>
    <lineage>
        <taxon>Eukaryota</taxon>
        <taxon>Metazoa</taxon>
        <taxon>Chordata</taxon>
        <taxon>Craniata</taxon>
        <taxon>Vertebrata</taxon>
        <taxon>Euteleostomi</taxon>
        <taxon>Amphibia</taxon>
        <taxon>Batrachia</taxon>
        <taxon>Anura</taxon>
        <taxon>Pipoidea</taxon>
        <taxon>Pipidae</taxon>
        <taxon>Xenopodinae</taxon>
        <taxon>Xenopus</taxon>
        <taxon>Silurana</taxon>
    </lineage>
</organism>
<dbReference type="InterPro" id="IPR016186">
    <property type="entry name" value="C-type_lectin-like/link_sf"/>
</dbReference>
<evidence type="ECO:0000256" key="1">
    <source>
        <dbReference type="ARBA" id="ARBA00004479"/>
    </source>
</evidence>
<dbReference type="Pfam" id="PF00059">
    <property type="entry name" value="Lectin_C"/>
    <property type="match status" value="1"/>
</dbReference>
<dbReference type="InParanoid" id="A0A6I8Q511"/>
<dbReference type="Ensembl" id="ENSXETT00000061959">
    <property type="protein sequence ID" value="ENSXETP00000063364"/>
    <property type="gene ID" value="ENSXETG00000031853"/>
</dbReference>
<comment type="function">
    <text evidence="14">Potential multifunctional C-type lectin receptor that may play roles in endocytosis and phagocytosis as well as in cell adhesion and migration.</text>
</comment>
<keyword evidence="5 16" id="KW-0812">Transmembrane</keyword>
<dbReference type="GeneTree" id="ENSGT01150000286973"/>
<feature type="chain" id="PRO_5030155182" description="CD302 antigen" evidence="17">
    <location>
        <begin position="19"/>
        <end position="241"/>
    </location>
</feature>
<proteinExistence type="predicted"/>
<comment type="subcellular location">
    <subcellularLocation>
        <location evidence="2">Cell projection</location>
        <location evidence="2">Filopodium</location>
    </subcellularLocation>
    <subcellularLocation>
        <location evidence="3">Cytoplasm</location>
        <location evidence="3">Cell cortex</location>
    </subcellularLocation>
    <subcellularLocation>
        <location evidence="1">Membrane</location>
        <topology evidence="1">Single-pass type I membrane protein</topology>
    </subcellularLocation>
</comment>
<evidence type="ECO:0000256" key="15">
    <source>
        <dbReference type="ARBA" id="ARBA00040676"/>
    </source>
</evidence>
<evidence type="ECO:0000256" key="6">
    <source>
        <dbReference type="ARBA" id="ARBA00022729"/>
    </source>
</evidence>
<keyword evidence="7" id="KW-0430">Lectin</keyword>
<dbReference type="InterPro" id="IPR050111">
    <property type="entry name" value="C-type_lectin/snaclec_domain"/>
</dbReference>
<evidence type="ECO:0000256" key="11">
    <source>
        <dbReference type="ARBA" id="ARBA00023170"/>
    </source>
</evidence>
<keyword evidence="4" id="KW-0963">Cytoplasm</keyword>
<keyword evidence="10" id="KW-1015">Disulfide bond</keyword>
<evidence type="ECO:0000256" key="3">
    <source>
        <dbReference type="ARBA" id="ARBA00004544"/>
    </source>
</evidence>
<dbReference type="GO" id="GO:0016020">
    <property type="term" value="C:membrane"/>
    <property type="evidence" value="ECO:0007669"/>
    <property type="project" value="UniProtKB-SubCell"/>
</dbReference>
<dbReference type="InterPro" id="IPR001304">
    <property type="entry name" value="C-type_lectin-like"/>
</dbReference>
<dbReference type="GO" id="GO:0030246">
    <property type="term" value="F:carbohydrate binding"/>
    <property type="evidence" value="ECO:0007669"/>
    <property type="project" value="UniProtKB-KW"/>
</dbReference>
<evidence type="ECO:0000313" key="19">
    <source>
        <dbReference type="Ensembl" id="ENSXETP00000063364"/>
    </source>
</evidence>
<dbReference type="Bgee" id="ENSXETG00000031853">
    <property type="expression patterns" value="Expressed in liver and 1 other cell type or tissue"/>
</dbReference>
<feature type="transmembrane region" description="Helical" evidence="16">
    <location>
        <begin position="179"/>
        <end position="203"/>
    </location>
</feature>
<sequence length="241" mass="26749">MRALILLSLCSAAYCAAGLPGSAPQENGTGCPSPAWVWFNSSCYTLLHTTPKDLLNIEPAEELCKAYGANLISINTEEENTFILKMFQAEWKGPEKILLGMFYDSDDDTMKWFDQSEVSFTNWRGGEEKNHNNLITCATMSTITGLWHLDSCENVAEMATLCKKPTNPQSEYNLSDQGALTITLIIFIVFLVISVSALLLVLYRRGSPGFPSRNYTLASNVLPYTDQDVLMDTEETEDSNA</sequence>
<protein>
    <recommendedName>
        <fullName evidence="15">CD302 antigen</fullName>
    </recommendedName>
</protein>
<reference evidence="19" key="1">
    <citation type="journal article" date="2010" name="Science">
        <title>The genome of the Western clawed frog Xenopus tropicalis.</title>
        <authorList>
            <person name="Hellsten U."/>
            <person name="Harland R.M."/>
            <person name="Gilchrist M.J."/>
            <person name="Hendrix D."/>
            <person name="Jurka J."/>
            <person name="Kapitonov V."/>
            <person name="Ovcharenko I."/>
            <person name="Putnam N.H."/>
            <person name="Shu S."/>
            <person name="Taher L."/>
            <person name="Blitz I.L."/>
            <person name="Blumberg B."/>
            <person name="Dichmann D.S."/>
            <person name="Dubchak I."/>
            <person name="Amaya E."/>
            <person name="Detter J.C."/>
            <person name="Fletcher R."/>
            <person name="Gerhard D.S."/>
            <person name="Goodstein D."/>
            <person name="Graves T."/>
            <person name="Grigoriev I.V."/>
            <person name="Grimwood J."/>
            <person name="Kawashima T."/>
            <person name="Lindquist E."/>
            <person name="Lucas S.M."/>
            <person name="Mead P.E."/>
            <person name="Mitros T."/>
            <person name="Ogino H."/>
            <person name="Ohta Y."/>
            <person name="Poliakov A.V."/>
            <person name="Pollet N."/>
            <person name="Robert J."/>
            <person name="Salamov A."/>
            <person name="Sater A.K."/>
            <person name="Schmutz J."/>
            <person name="Terry A."/>
            <person name="Vize P.D."/>
            <person name="Warren W.C."/>
            <person name="Wells D."/>
            <person name="Wills A."/>
            <person name="Wilson R.K."/>
            <person name="Zimmerman L.B."/>
            <person name="Zorn A.M."/>
            <person name="Grainger R."/>
            <person name="Grammer T."/>
            <person name="Khokha M.K."/>
            <person name="Richardson P.M."/>
            <person name="Rokhsar D.S."/>
        </authorList>
    </citation>
    <scope>NUCLEOTIDE SEQUENCE [LARGE SCALE GENOMIC DNA]</scope>
    <source>
        <strain evidence="19">Nigerian</strain>
    </source>
</reference>
<feature type="domain" description="C-type lectin" evidence="18">
    <location>
        <begin position="39"/>
        <end position="153"/>
    </location>
</feature>
<evidence type="ECO:0000256" key="13">
    <source>
        <dbReference type="ARBA" id="ARBA00023273"/>
    </source>
</evidence>
<reference evidence="19" key="2">
    <citation type="submission" date="2020-05" db="UniProtKB">
        <authorList>
            <consortium name="Ensembl"/>
        </authorList>
    </citation>
    <scope>IDENTIFICATION</scope>
</reference>
<dbReference type="FunFam" id="3.10.100.10:FF:000082">
    <property type="entry name" value="CD302 antigen isoform X2"/>
    <property type="match status" value="1"/>
</dbReference>
<evidence type="ECO:0000256" key="9">
    <source>
        <dbReference type="ARBA" id="ARBA00023136"/>
    </source>
</evidence>
<dbReference type="PROSITE" id="PS50041">
    <property type="entry name" value="C_TYPE_LECTIN_2"/>
    <property type="match status" value="1"/>
</dbReference>
<dbReference type="CDD" id="cd00037">
    <property type="entry name" value="CLECT"/>
    <property type="match status" value="1"/>
</dbReference>
<evidence type="ECO:0000256" key="17">
    <source>
        <dbReference type="SAM" id="SignalP"/>
    </source>
</evidence>
<dbReference type="GO" id="GO:0005938">
    <property type="term" value="C:cell cortex"/>
    <property type="evidence" value="ECO:0007669"/>
    <property type="project" value="UniProtKB-SubCell"/>
</dbReference>
<evidence type="ECO:0000256" key="12">
    <source>
        <dbReference type="ARBA" id="ARBA00023180"/>
    </source>
</evidence>